<gene>
    <name evidence="1" type="ORF">QJS10_CPA03g00209</name>
</gene>
<evidence type="ECO:0000313" key="1">
    <source>
        <dbReference type="EMBL" id="KAK1322491.1"/>
    </source>
</evidence>
<protein>
    <submittedName>
        <fullName evidence="1">Uncharacterized protein</fullName>
    </submittedName>
</protein>
<name>A0AAV9F989_ACOCL</name>
<proteinExistence type="predicted"/>
<dbReference type="EMBL" id="JAUJYO010000003">
    <property type="protein sequence ID" value="KAK1322491.1"/>
    <property type="molecule type" value="Genomic_DNA"/>
</dbReference>
<evidence type="ECO:0000313" key="2">
    <source>
        <dbReference type="Proteomes" id="UP001180020"/>
    </source>
</evidence>
<dbReference type="Proteomes" id="UP001180020">
    <property type="component" value="Unassembled WGS sequence"/>
</dbReference>
<organism evidence="1 2">
    <name type="scientific">Acorus calamus</name>
    <name type="common">Sweet flag</name>
    <dbReference type="NCBI Taxonomy" id="4465"/>
    <lineage>
        <taxon>Eukaryota</taxon>
        <taxon>Viridiplantae</taxon>
        <taxon>Streptophyta</taxon>
        <taxon>Embryophyta</taxon>
        <taxon>Tracheophyta</taxon>
        <taxon>Spermatophyta</taxon>
        <taxon>Magnoliopsida</taxon>
        <taxon>Liliopsida</taxon>
        <taxon>Acoraceae</taxon>
        <taxon>Acorus</taxon>
    </lineage>
</organism>
<keyword evidence="2" id="KW-1185">Reference proteome</keyword>
<dbReference type="AlphaFoldDB" id="A0AAV9F989"/>
<sequence>MEIRTADPPMMMPSVVDRGGLGSSYKRECKYQAQEGVDRLIQFQREEMNEIY</sequence>
<reference evidence="1" key="2">
    <citation type="submission" date="2023-06" db="EMBL/GenBank/DDBJ databases">
        <authorList>
            <person name="Ma L."/>
            <person name="Liu K.-W."/>
            <person name="Li Z."/>
            <person name="Hsiao Y.-Y."/>
            <person name="Qi Y."/>
            <person name="Fu T."/>
            <person name="Tang G."/>
            <person name="Zhang D."/>
            <person name="Sun W.-H."/>
            <person name="Liu D.-K."/>
            <person name="Li Y."/>
            <person name="Chen G.-Z."/>
            <person name="Liu X.-D."/>
            <person name="Liao X.-Y."/>
            <person name="Jiang Y.-T."/>
            <person name="Yu X."/>
            <person name="Hao Y."/>
            <person name="Huang J."/>
            <person name="Zhao X.-W."/>
            <person name="Ke S."/>
            <person name="Chen Y.-Y."/>
            <person name="Wu W.-L."/>
            <person name="Hsu J.-L."/>
            <person name="Lin Y.-F."/>
            <person name="Huang M.-D."/>
            <person name="Li C.-Y."/>
            <person name="Huang L."/>
            <person name="Wang Z.-W."/>
            <person name="Zhao X."/>
            <person name="Zhong W.-Y."/>
            <person name="Peng D.-H."/>
            <person name="Ahmad S."/>
            <person name="Lan S."/>
            <person name="Zhang J.-S."/>
            <person name="Tsai W.-C."/>
            <person name="Van De Peer Y."/>
            <person name="Liu Z.-J."/>
        </authorList>
    </citation>
    <scope>NUCLEOTIDE SEQUENCE</scope>
    <source>
        <strain evidence="1">CP</strain>
        <tissue evidence="1">Leaves</tissue>
    </source>
</reference>
<reference evidence="1" key="1">
    <citation type="journal article" date="2023" name="Nat. Commun.">
        <title>Diploid and tetraploid genomes of Acorus and the evolution of monocots.</title>
        <authorList>
            <person name="Ma L."/>
            <person name="Liu K.W."/>
            <person name="Li Z."/>
            <person name="Hsiao Y.Y."/>
            <person name="Qi Y."/>
            <person name="Fu T."/>
            <person name="Tang G.D."/>
            <person name="Zhang D."/>
            <person name="Sun W.H."/>
            <person name="Liu D.K."/>
            <person name="Li Y."/>
            <person name="Chen G.Z."/>
            <person name="Liu X.D."/>
            <person name="Liao X.Y."/>
            <person name="Jiang Y.T."/>
            <person name="Yu X."/>
            <person name="Hao Y."/>
            <person name="Huang J."/>
            <person name="Zhao X.W."/>
            <person name="Ke S."/>
            <person name="Chen Y.Y."/>
            <person name="Wu W.L."/>
            <person name="Hsu J.L."/>
            <person name="Lin Y.F."/>
            <person name="Huang M.D."/>
            <person name="Li C.Y."/>
            <person name="Huang L."/>
            <person name="Wang Z.W."/>
            <person name="Zhao X."/>
            <person name="Zhong W.Y."/>
            <person name="Peng D.H."/>
            <person name="Ahmad S."/>
            <person name="Lan S."/>
            <person name="Zhang J.S."/>
            <person name="Tsai W.C."/>
            <person name="Van de Peer Y."/>
            <person name="Liu Z.J."/>
        </authorList>
    </citation>
    <scope>NUCLEOTIDE SEQUENCE</scope>
    <source>
        <strain evidence="1">CP</strain>
    </source>
</reference>
<comment type="caution">
    <text evidence="1">The sequence shown here is derived from an EMBL/GenBank/DDBJ whole genome shotgun (WGS) entry which is preliminary data.</text>
</comment>
<accession>A0AAV9F989</accession>